<dbReference type="GO" id="GO:0006235">
    <property type="term" value="P:dTTP biosynthetic process"/>
    <property type="evidence" value="ECO:0007669"/>
    <property type="project" value="TreeGrafter"/>
</dbReference>
<name>A0A8B7CG64_PHODC</name>
<dbReference type="GO" id="GO:0005524">
    <property type="term" value="F:ATP binding"/>
    <property type="evidence" value="ECO:0007669"/>
    <property type="project" value="UniProtKB-KW"/>
</dbReference>
<dbReference type="GeneID" id="103713387"/>
<evidence type="ECO:0000313" key="12">
    <source>
        <dbReference type="RefSeq" id="XP_008798517.2"/>
    </source>
</evidence>
<evidence type="ECO:0000313" key="14">
    <source>
        <dbReference type="RefSeq" id="XP_026662880.2"/>
    </source>
</evidence>
<feature type="domain" description="Thymidylate kinase-like" evidence="10">
    <location>
        <begin position="55"/>
        <end position="228"/>
    </location>
</feature>
<dbReference type="RefSeq" id="XP_026662880.2">
    <property type="nucleotide sequence ID" value="XM_026807079.2"/>
</dbReference>
<evidence type="ECO:0000256" key="1">
    <source>
        <dbReference type="ARBA" id="ARBA00004992"/>
    </source>
</evidence>
<dbReference type="FunFam" id="3.40.50.300:FF:000679">
    <property type="entry name" value="Thymidylate kinase"/>
    <property type="match status" value="1"/>
</dbReference>
<organism evidence="11 12">
    <name type="scientific">Phoenix dactylifera</name>
    <name type="common">Date palm</name>
    <dbReference type="NCBI Taxonomy" id="42345"/>
    <lineage>
        <taxon>Eukaryota</taxon>
        <taxon>Viridiplantae</taxon>
        <taxon>Streptophyta</taxon>
        <taxon>Embryophyta</taxon>
        <taxon>Tracheophyta</taxon>
        <taxon>Spermatophyta</taxon>
        <taxon>Magnoliopsida</taxon>
        <taxon>Liliopsida</taxon>
        <taxon>Arecaceae</taxon>
        <taxon>Coryphoideae</taxon>
        <taxon>Phoeniceae</taxon>
        <taxon>Phoenix</taxon>
    </lineage>
</organism>
<dbReference type="InterPro" id="IPR027417">
    <property type="entry name" value="P-loop_NTPase"/>
</dbReference>
<dbReference type="InterPro" id="IPR039430">
    <property type="entry name" value="Thymidylate_kin-like_dom"/>
</dbReference>
<comment type="pathway">
    <text evidence="1">Pyrimidine metabolism; dTTP biosynthesis.</text>
</comment>
<sequence>MSHACSFSSTKFLKFGGIRTATPLKHFRLSSKSFSRQMAMDSIHHGGSRGALIVLEGLDRSGKTSQCSRLVSHLEGKGISVEAWRFPDRKTDIGTMISSYLANISQLDDQAVHLLFSANRWEKRLSMETKLRSGTTIVVDRYSYSGVAFSAAKGLDIEWCKAPETGLIAPDLVIYLDLPPEEAAKRGGYGTERYEQLEFQRNVAQQYQKLRDSTWKVVDAQLPVEDLEMQLRKFALECIATCQKKTISPLWPSK</sequence>
<dbReference type="PANTHER" id="PTHR10344">
    <property type="entry name" value="THYMIDYLATE KINASE"/>
    <property type="match status" value="1"/>
</dbReference>
<dbReference type="Proteomes" id="UP000228380">
    <property type="component" value="Unplaced"/>
</dbReference>
<accession>A0A8B7CG64</accession>
<dbReference type="KEGG" id="pda:103713387"/>
<dbReference type="GO" id="GO:0005634">
    <property type="term" value="C:nucleus"/>
    <property type="evidence" value="ECO:0007669"/>
    <property type="project" value="TreeGrafter"/>
</dbReference>
<dbReference type="EC" id="2.7.4.9" evidence="3"/>
<dbReference type="SUPFAM" id="SSF52540">
    <property type="entry name" value="P-loop containing nucleoside triphosphate hydrolases"/>
    <property type="match status" value="1"/>
</dbReference>
<dbReference type="GO" id="GO:0006227">
    <property type="term" value="P:dUDP biosynthetic process"/>
    <property type="evidence" value="ECO:0007669"/>
    <property type="project" value="TreeGrafter"/>
</dbReference>
<keyword evidence="5" id="KW-0808">Transferase</keyword>
<dbReference type="Gene3D" id="3.40.50.300">
    <property type="entry name" value="P-loop containing nucleotide triphosphate hydrolases"/>
    <property type="match status" value="1"/>
</dbReference>
<evidence type="ECO:0000256" key="2">
    <source>
        <dbReference type="ARBA" id="ARBA00009776"/>
    </source>
</evidence>
<dbReference type="AlphaFoldDB" id="A0A8B7CG64"/>
<dbReference type="GO" id="GO:0006233">
    <property type="term" value="P:dTDP biosynthetic process"/>
    <property type="evidence" value="ECO:0007669"/>
    <property type="project" value="InterPro"/>
</dbReference>
<protein>
    <recommendedName>
        <fullName evidence="4">Thymidylate kinase</fullName>
        <ecNumber evidence="3">2.7.4.9</ecNumber>
    </recommendedName>
</protein>
<dbReference type="RefSeq" id="XP_008798517.2">
    <property type="nucleotide sequence ID" value="XM_008800295.4"/>
</dbReference>
<dbReference type="InterPro" id="IPR018094">
    <property type="entry name" value="Thymidylate_kinase"/>
</dbReference>
<dbReference type="PANTHER" id="PTHR10344:SF1">
    <property type="entry name" value="THYMIDYLATE KINASE"/>
    <property type="match status" value="1"/>
</dbReference>
<dbReference type="GO" id="GO:0005829">
    <property type="term" value="C:cytosol"/>
    <property type="evidence" value="ECO:0007669"/>
    <property type="project" value="TreeGrafter"/>
</dbReference>
<dbReference type="Pfam" id="PF02223">
    <property type="entry name" value="Thymidylate_kin"/>
    <property type="match status" value="1"/>
</dbReference>
<dbReference type="CDD" id="cd01672">
    <property type="entry name" value="TMPK"/>
    <property type="match status" value="1"/>
</dbReference>
<keyword evidence="8 12" id="KW-0418">Kinase</keyword>
<dbReference type="GO" id="GO:0005739">
    <property type="term" value="C:mitochondrion"/>
    <property type="evidence" value="ECO:0007669"/>
    <property type="project" value="TreeGrafter"/>
</dbReference>
<evidence type="ECO:0000313" key="13">
    <source>
        <dbReference type="RefSeq" id="XP_008798518.2"/>
    </source>
</evidence>
<dbReference type="PROSITE" id="PS01331">
    <property type="entry name" value="THYMIDYLATE_KINASE"/>
    <property type="match status" value="1"/>
</dbReference>
<dbReference type="GO" id="GO:0004550">
    <property type="term" value="F:nucleoside diphosphate kinase activity"/>
    <property type="evidence" value="ECO:0007669"/>
    <property type="project" value="TreeGrafter"/>
</dbReference>
<keyword evidence="9" id="KW-0067">ATP-binding</keyword>
<dbReference type="InterPro" id="IPR018095">
    <property type="entry name" value="Thymidylate_kin_CS"/>
</dbReference>
<dbReference type="HAMAP" id="MF_00165">
    <property type="entry name" value="Thymidylate_kinase"/>
    <property type="match status" value="1"/>
</dbReference>
<evidence type="ECO:0000256" key="9">
    <source>
        <dbReference type="ARBA" id="ARBA00022840"/>
    </source>
</evidence>
<reference evidence="12 13" key="1">
    <citation type="submission" date="2025-04" db="UniProtKB">
        <authorList>
            <consortium name="RefSeq"/>
        </authorList>
    </citation>
    <scope>IDENTIFICATION</scope>
    <source>
        <tissue evidence="12 13">Young leaves</tissue>
    </source>
</reference>
<keyword evidence="7" id="KW-0547">Nucleotide-binding</keyword>
<evidence type="ECO:0000313" key="11">
    <source>
        <dbReference type="Proteomes" id="UP000228380"/>
    </source>
</evidence>
<dbReference type="GO" id="GO:0004798">
    <property type="term" value="F:dTMP kinase activity"/>
    <property type="evidence" value="ECO:0007669"/>
    <property type="project" value="UniProtKB-EC"/>
</dbReference>
<gene>
    <name evidence="12 13 14" type="primary">LOC103713387</name>
</gene>
<keyword evidence="6" id="KW-0545">Nucleotide biosynthesis</keyword>
<evidence type="ECO:0000256" key="3">
    <source>
        <dbReference type="ARBA" id="ARBA00012980"/>
    </source>
</evidence>
<evidence type="ECO:0000256" key="8">
    <source>
        <dbReference type="ARBA" id="ARBA00022777"/>
    </source>
</evidence>
<dbReference type="OrthoDB" id="425602at2759"/>
<dbReference type="RefSeq" id="XP_008798518.2">
    <property type="nucleotide sequence ID" value="XM_008800296.4"/>
</dbReference>
<evidence type="ECO:0000256" key="6">
    <source>
        <dbReference type="ARBA" id="ARBA00022727"/>
    </source>
</evidence>
<comment type="similarity">
    <text evidence="2">Belongs to the thymidylate kinase family.</text>
</comment>
<keyword evidence="11" id="KW-1185">Reference proteome</keyword>
<evidence type="ECO:0000256" key="7">
    <source>
        <dbReference type="ARBA" id="ARBA00022741"/>
    </source>
</evidence>
<evidence type="ECO:0000259" key="10">
    <source>
        <dbReference type="Pfam" id="PF02223"/>
    </source>
</evidence>
<proteinExistence type="inferred from homology"/>
<dbReference type="NCBIfam" id="TIGR00041">
    <property type="entry name" value="DTMP_kinase"/>
    <property type="match status" value="1"/>
</dbReference>
<evidence type="ECO:0000256" key="4">
    <source>
        <dbReference type="ARBA" id="ARBA00017144"/>
    </source>
</evidence>
<evidence type="ECO:0000256" key="5">
    <source>
        <dbReference type="ARBA" id="ARBA00022679"/>
    </source>
</evidence>